<dbReference type="Proteomes" id="UP001596501">
    <property type="component" value="Unassembled WGS sequence"/>
</dbReference>
<gene>
    <name evidence="2" type="ORF">ACFQPB_12800</name>
</gene>
<dbReference type="PROSITE" id="PS00409">
    <property type="entry name" value="PROKAR_NTER_METHYL"/>
    <property type="match status" value="1"/>
</dbReference>
<protein>
    <submittedName>
        <fullName evidence="2">Prepilin-type N-terminal cleavage/methylation domain-containing protein</fullName>
    </submittedName>
</protein>
<dbReference type="InterPro" id="IPR045584">
    <property type="entry name" value="Pilin-like"/>
</dbReference>
<dbReference type="RefSeq" id="WP_382223831.1">
    <property type="nucleotide sequence ID" value="NZ_JBHTCA010000008.1"/>
</dbReference>
<keyword evidence="1" id="KW-1133">Transmembrane helix</keyword>
<comment type="caution">
    <text evidence="2">The sequence shown here is derived from an EMBL/GenBank/DDBJ whole genome shotgun (WGS) entry which is preliminary data.</text>
</comment>
<keyword evidence="1" id="KW-0472">Membrane</keyword>
<keyword evidence="1" id="KW-0812">Transmembrane</keyword>
<dbReference type="Pfam" id="PF07963">
    <property type="entry name" value="N_methyl"/>
    <property type="match status" value="1"/>
</dbReference>
<organism evidence="2 3">
    <name type="scientific">Hydrogenophaga atypica</name>
    <dbReference type="NCBI Taxonomy" id="249409"/>
    <lineage>
        <taxon>Bacteria</taxon>
        <taxon>Pseudomonadati</taxon>
        <taxon>Pseudomonadota</taxon>
        <taxon>Betaproteobacteria</taxon>
        <taxon>Burkholderiales</taxon>
        <taxon>Comamonadaceae</taxon>
        <taxon>Hydrogenophaga</taxon>
    </lineage>
</organism>
<evidence type="ECO:0000313" key="2">
    <source>
        <dbReference type="EMBL" id="MFC7409743.1"/>
    </source>
</evidence>
<dbReference type="EMBL" id="JBHTCA010000008">
    <property type="protein sequence ID" value="MFC7409743.1"/>
    <property type="molecule type" value="Genomic_DNA"/>
</dbReference>
<keyword evidence="3" id="KW-1185">Reference proteome</keyword>
<dbReference type="InterPro" id="IPR012902">
    <property type="entry name" value="N_methyl_site"/>
</dbReference>
<dbReference type="NCBIfam" id="TIGR02532">
    <property type="entry name" value="IV_pilin_GFxxxE"/>
    <property type="match status" value="1"/>
</dbReference>
<feature type="transmembrane region" description="Helical" evidence="1">
    <location>
        <begin position="66"/>
        <end position="89"/>
    </location>
</feature>
<name>A0ABW2QJY6_9BURK</name>
<sequence length="212" mass="22157">MRPPHAAAARVVAPRGGCFALGRPGGETWPPHSAAARVVAPRGGCFALGRPGGETWPPHATAARGFTLLELMVVVALAAMMAAGLTFSLRDSRLQQLEREGLRLASLLDAARAQARTSGTPIVWRATAQGFEFIGASPRRDASESLTEPRAWLVPGTAVQVIEPAGNLRELVLGPEPLGPPQRLSLTLADQRLELASNGLRAFAPTGGLAAP</sequence>
<dbReference type="Gene3D" id="3.30.700.10">
    <property type="entry name" value="Glycoprotein, Type 4 Pilin"/>
    <property type="match status" value="1"/>
</dbReference>
<evidence type="ECO:0000256" key="1">
    <source>
        <dbReference type="SAM" id="Phobius"/>
    </source>
</evidence>
<dbReference type="SUPFAM" id="SSF54523">
    <property type="entry name" value="Pili subunits"/>
    <property type="match status" value="1"/>
</dbReference>
<proteinExistence type="predicted"/>
<evidence type="ECO:0000313" key="3">
    <source>
        <dbReference type="Proteomes" id="UP001596501"/>
    </source>
</evidence>
<reference evidence="3" key="1">
    <citation type="journal article" date="2019" name="Int. J. Syst. Evol. Microbiol.">
        <title>The Global Catalogue of Microorganisms (GCM) 10K type strain sequencing project: providing services to taxonomists for standard genome sequencing and annotation.</title>
        <authorList>
            <consortium name="The Broad Institute Genomics Platform"/>
            <consortium name="The Broad Institute Genome Sequencing Center for Infectious Disease"/>
            <person name="Wu L."/>
            <person name="Ma J."/>
        </authorList>
    </citation>
    <scope>NUCLEOTIDE SEQUENCE [LARGE SCALE GENOMIC DNA]</scope>
    <source>
        <strain evidence="3">CGMCC 1.12371</strain>
    </source>
</reference>
<accession>A0ABW2QJY6</accession>